<protein>
    <recommendedName>
        <fullName evidence="1">Carboxymuconolactone decarboxylase-like domain-containing protein</fullName>
    </recommendedName>
</protein>
<dbReference type="PANTHER" id="PTHR33930:SF8">
    <property type="entry name" value="4-CARBOXYMUCONOLACTONE DECARBOXYLASE"/>
    <property type="match status" value="1"/>
</dbReference>
<name>A0A6P2D431_9BACT</name>
<evidence type="ECO:0000313" key="2">
    <source>
        <dbReference type="EMBL" id="VTR95185.1"/>
    </source>
</evidence>
<dbReference type="Proteomes" id="UP000464178">
    <property type="component" value="Chromosome"/>
</dbReference>
<dbReference type="EMBL" id="LR593886">
    <property type="protein sequence ID" value="VTR95185.1"/>
    <property type="molecule type" value="Genomic_DNA"/>
</dbReference>
<keyword evidence="2" id="KW-0575">Peroxidase</keyword>
<dbReference type="InterPro" id="IPR004675">
    <property type="entry name" value="AhpD_core"/>
</dbReference>
<accession>A0A6P2D431</accession>
<feature type="domain" description="Carboxymuconolactone decarboxylase-like" evidence="1">
    <location>
        <begin position="18"/>
        <end position="97"/>
    </location>
</feature>
<reference evidence="2 3" key="1">
    <citation type="submission" date="2019-05" db="EMBL/GenBank/DDBJ databases">
        <authorList>
            <consortium name="Science for Life Laboratories"/>
        </authorList>
    </citation>
    <scope>NUCLEOTIDE SEQUENCE [LARGE SCALE GENOMIC DNA]</scope>
    <source>
        <strain evidence="2">Soil9</strain>
    </source>
</reference>
<dbReference type="InterPro" id="IPR029032">
    <property type="entry name" value="AhpD-like"/>
</dbReference>
<dbReference type="NCBIfam" id="TIGR00778">
    <property type="entry name" value="ahpD_dom"/>
    <property type="match status" value="1"/>
</dbReference>
<keyword evidence="2" id="KW-0560">Oxidoreductase</keyword>
<dbReference type="GO" id="GO:0051920">
    <property type="term" value="F:peroxiredoxin activity"/>
    <property type="evidence" value="ECO:0007669"/>
    <property type="project" value="InterPro"/>
</dbReference>
<organism evidence="2 3">
    <name type="scientific">Gemmata massiliana</name>
    <dbReference type="NCBI Taxonomy" id="1210884"/>
    <lineage>
        <taxon>Bacteria</taxon>
        <taxon>Pseudomonadati</taxon>
        <taxon>Planctomycetota</taxon>
        <taxon>Planctomycetia</taxon>
        <taxon>Gemmatales</taxon>
        <taxon>Gemmataceae</taxon>
        <taxon>Gemmata</taxon>
    </lineage>
</organism>
<dbReference type="KEGG" id="gms:SOIL9_25290"/>
<sequence>MYDPANLKKLKTMKELAPEGMAAFDALNAAVFKDGALSIKVKELIAVAVAVTTQCPYCIDVHVKKAKAAGATEAELTEATLVAAALRAGGAVTHGTHAIG</sequence>
<evidence type="ECO:0000259" key="1">
    <source>
        <dbReference type="Pfam" id="PF02627"/>
    </source>
</evidence>
<dbReference type="AlphaFoldDB" id="A0A6P2D431"/>
<evidence type="ECO:0000313" key="3">
    <source>
        <dbReference type="Proteomes" id="UP000464178"/>
    </source>
</evidence>
<dbReference type="InterPro" id="IPR003779">
    <property type="entry name" value="CMD-like"/>
</dbReference>
<dbReference type="Pfam" id="PF02627">
    <property type="entry name" value="CMD"/>
    <property type="match status" value="1"/>
</dbReference>
<dbReference type="SUPFAM" id="SSF69118">
    <property type="entry name" value="AhpD-like"/>
    <property type="match status" value="1"/>
</dbReference>
<proteinExistence type="predicted"/>
<gene>
    <name evidence="2" type="ORF">SOIL9_25290</name>
</gene>
<dbReference type="PANTHER" id="PTHR33930">
    <property type="entry name" value="ALKYL HYDROPEROXIDE REDUCTASE AHPD"/>
    <property type="match status" value="1"/>
</dbReference>
<dbReference type="RefSeq" id="WP_162669635.1">
    <property type="nucleotide sequence ID" value="NZ_LR593886.1"/>
</dbReference>
<dbReference type="Gene3D" id="1.20.1290.10">
    <property type="entry name" value="AhpD-like"/>
    <property type="match status" value="1"/>
</dbReference>
<keyword evidence="3" id="KW-1185">Reference proteome</keyword>